<feature type="non-terminal residue" evidence="1">
    <location>
        <position position="1"/>
    </location>
</feature>
<dbReference type="Proteomes" id="UP000199450">
    <property type="component" value="Unassembled WGS sequence"/>
</dbReference>
<proteinExistence type="predicted"/>
<accession>A0A1H8E2H6</accession>
<dbReference type="EMBL" id="FOBV01000029">
    <property type="protein sequence ID" value="SEN13314.1"/>
    <property type="molecule type" value="Genomic_DNA"/>
</dbReference>
<dbReference type="AlphaFoldDB" id="A0A1H8E2H6"/>
<protein>
    <submittedName>
        <fullName evidence="1">Effector protein</fullName>
    </submittedName>
</protein>
<reference evidence="2" key="1">
    <citation type="submission" date="2016-10" db="EMBL/GenBank/DDBJ databases">
        <authorList>
            <person name="Varghese N."/>
            <person name="Submissions S."/>
        </authorList>
    </citation>
    <scope>NUCLEOTIDE SEQUENCE [LARGE SCALE GENOMIC DNA]</scope>
    <source>
        <strain evidence="2">DSM 17453</strain>
    </source>
</reference>
<evidence type="ECO:0000313" key="1">
    <source>
        <dbReference type="EMBL" id="SEN13314.1"/>
    </source>
</evidence>
<sequence>SLFLLEYGGGTGTDLVNHFEGKQHDLKIEATTNGNSYNDGVAYINTLLKPQSPTINGLQGVPLFIALAHEMAHGMDPIKKYLNDPWQKNKSEAKENWTSWGEIYATHIENKIRSEWGLSLRSSYTLVNSNESMGKLDLATILVDKKGNSTFYDQKGNKLNMVMGEDKINAYQSFLPNNKNPTFLTNRYNYYERTNKAFKPLYYVFFCLILCPNSFKAQYSQIGIFFEKEKLHAYRYCQNELKNNEDYLSVKKAKDTALIKLLEGECNLIASNYNSFEKKTIDLLNLNDSDKKRNFIIINKTIRANIKPQPVLTVLKFENSNKYYASHNYEDYYKIKQDSLMAGYKPEQEFEVFEKYFYHNHFNNKIFSSLKKAIKSDKNFGTYYIIARVSGKIITKKIYFADDFNH</sequence>
<gene>
    <name evidence="1" type="ORF">SAMN05421856_1291</name>
</gene>
<keyword evidence="2" id="KW-1185">Reference proteome</keyword>
<organism evidence="1 2">
    <name type="scientific">Chryseobacterium taichungense</name>
    <dbReference type="NCBI Taxonomy" id="295069"/>
    <lineage>
        <taxon>Bacteria</taxon>
        <taxon>Pseudomonadati</taxon>
        <taxon>Bacteroidota</taxon>
        <taxon>Flavobacteriia</taxon>
        <taxon>Flavobacteriales</taxon>
        <taxon>Weeksellaceae</taxon>
        <taxon>Chryseobacterium group</taxon>
        <taxon>Chryseobacterium</taxon>
    </lineage>
</organism>
<dbReference type="RefSeq" id="WP_143052758.1">
    <property type="nucleotide sequence ID" value="NZ_FOBV01000029.1"/>
</dbReference>
<name>A0A1H8E2H6_9FLAO</name>
<dbReference type="OrthoDB" id="964483at2"/>
<evidence type="ECO:0000313" key="2">
    <source>
        <dbReference type="Proteomes" id="UP000199450"/>
    </source>
</evidence>